<name>A0A8K0EDY6_BRALA</name>
<feature type="compositionally biased region" description="Polar residues" evidence="1">
    <location>
        <begin position="1440"/>
        <end position="1461"/>
    </location>
</feature>
<feature type="compositionally biased region" description="Basic residues" evidence="1">
    <location>
        <begin position="1390"/>
        <end position="1399"/>
    </location>
</feature>
<feature type="compositionally biased region" description="Polar residues" evidence="1">
    <location>
        <begin position="1540"/>
        <end position="1564"/>
    </location>
</feature>
<feature type="region of interest" description="Disordered" evidence="1">
    <location>
        <begin position="943"/>
        <end position="979"/>
    </location>
</feature>
<proteinExistence type="predicted"/>
<feature type="compositionally biased region" description="Basic residues" evidence="1">
    <location>
        <begin position="2183"/>
        <end position="2205"/>
    </location>
</feature>
<evidence type="ECO:0000313" key="3">
    <source>
        <dbReference type="Proteomes" id="UP000838412"/>
    </source>
</evidence>
<feature type="compositionally biased region" description="Polar residues" evidence="1">
    <location>
        <begin position="97"/>
        <end position="113"/>
    </location>
</feature>
<feature type="compositionally biased region" description="Low complexity" evidence="1">
    <location>
        <begin position="1354"/>
        <end position="1363"/>
    </location>
</feature>
<feature type="compositionally biased region" description="Polar residues" evidence="1">
    <location>
        <begin position="2369"/>
        <end position="2384"/>
    </location>
</feature>
<feature type="compositionally biased region" description="Polar residues" evidence="1">
    <location>
        <begin position="705"/>
        <end position="721"/>
    </location>
</feature>
<feature type="region of interest" description="Disordered" evidence="1">
    <location>
        <begin position="2073"/>
        <end position="2125"/>
    </location>
</feature>
<reference evidence="2" key="1">
    <citation type="submission" date="2022-01" db="EMBL/GenBank/DDBJ databases">
        <authorList>
            <person name="Braso-Vives M."/>
        </authorList>
    </citation>
    <scope>NUCLEOTIDE SEQUENCE</scope>
</reference>
<feature type="compositionally biased region" description="Acidic residues" evidence="1">
    <location>
        <begin position="478"/>
        <end position="488"/>
    </location>
</feature>
<feature type="compositionally biased region" description="Polar residues" evidence="1">
    <location>
        <begin position="2294"/>
        <end position="2314"/>
    </location>
</feature>
<feature type="compositionally biased region" description="Low complexity" evidence="1">
    <location>
        <begin position="1469"/>
        <end position="1478"/>
    </location>
</feature>
<feature type="compositionally biased region" description="Polar residues" evidence="1">
    <location>
        <begin position="1159"/>
        <end position="1172"/>
    </location>
</feature>
<feature type="compositionally biased region" description="Low complexity" evidence="1">
    <location>
        <begin position="1829"/>
        <end position="1839"/>
    </location>
</feature>
<organism evidence="2 3">
    <name type="scientific">Branchiostoma lanceolatum</name>
    <name type="common">Common lancelet</name>
    <name type="synonym">Amphioxus lanceolatum</name>
    <dbReference type="NCBI Taxonomy" id="7740"/>
    <lineage>
        <taxon>Eukaryota</taxon>
        <taxon>Metazoa</taxon>
        <taxon>Chordata</taxon>
        <taxon>Cephalochordata</taxon>
        <taxon>Leptocardii</taxon>
        <taxon>Amphioxiformes</taxon>
        <taxon>Branchiostomatidae</taxon>
        <taxon>Branchiostoma</taxon>
    </lineage>
</organism>
<feature type="compositionally biased region" description="Polar residues" evidence="1">
    <location>
        <begin position="2272"/>
        <end position="2283"/>
    </location>
</feature>
<feature type="region of interest" description="Disordered" evidence="1">
    <location>
        <begin position="1335"/>
        <end position="2057"/>
    </location>
</feature>
<feature type="compositionally biased region" description="Basic and acidic residues" evidence="1">
    <location>
        <begin position="1934"/>
        <end position="1943"/>
    </location>
</feature>
<dbReference type="EMBL" id="OV696701">
    <property type="protein sequence ID" value="CAH1248151.1"/>
    <property type="molecule type" value="Genomic_DNA"/>
</dbReference>
<feature type="compositionally biased region" description="Basic residues" evidence="1">
    <location>
        <begin position="798"/>
        <end position="812"/>
    </location>
</feature>
<feature type="compositionally biased region" description="Polar residues" evidence="1">
    <location>
        <begin position="1971"/>
        <end position="1991"/>
    </location>
</feature>
<feature type="region of interest" description="Disordered" evidence="1">
    <location>
        <begin position="1257"/>
        <end position="1303"/>
    </location>
</feature>
<feature type="compositionally biased region" description="Polar residues" evidence="1">
    <location>
        <begin position="519"/>
        <end position="534"/>
    </location>
</feature>
<evidence type="ECO:0000313" key="2">
    <source>
        <dbReference type="EMBL" id="CAH1248151.1"/>
    </source>
</evidence>
<evidence type="ECO:0000256" key="1">
    <source>
        <dbReference type="SAM" id="MobiDB-lite"/>
    </source>
</evidence>
<accession>A0A8K0EDY6</accession>
<feature type="region of interest" description="Disordered" evidence="1">
    <location>
        <begin position="17"/>
        <end position="65"/>
    </location>
</feature>
<feature type="compositionally biased region" description="Basic and acidic residues" evidence="1">
    <location>
        <begin position="133"/>
        <end position="142"/>
    </location>
</feature>
<protein>
    <submittedName>
        <fullName evidence="2">PRR14L protein</fullName>
    </submittedName>
</protein>
<feature type="compositionally biased region" description="Polar residues" evidence="1">
    <location>
        <begin position="671"/>
        <end position="695"/>
    </location>
</feature>
<feature type="compositionally biased region" description="Polar residues" evidence="1">
    <location>
        <begin position="2330"/>
        <end position="2341"/>
    </location>
</feature>
<feature type="compositionally biased region" description="Acidic residues" evidence="1">
    <location>
        <begin position="735"/>
        <end position="745"/>
    </location>
</feature>
<sequence length="2539" mass="279524">MPRPRRKSFGAACQAIADGLEEEQNADDDSNSDSESSPSEELVEDPESPGGSESDREDILTPTPNMSVHIADDAITPECMAKLQPTVLLEDCLSPNISRQDTASPVDLNNSWKPSPLVGIQKGSEDNNVLPKQHTDNGDFRAVKKARERSDSPVHNLLSRILTKKTGTETIMSPFSKHKLSSGDKSPEAAPSPDGLNPDSPGDSSAKEGLAENKTSISTPQKDNLSSMRMHRLTSSPAVFESPSKVQFTRVHGSPYPPGSPQMSPVVVLHDCCTPPRGTRQTRAQRMASWYVEEDEEEEDEMEELLEQEEEEEDLDVFPAPLSTSAESFFGIRVEAKVEIHGETLTESSLYHALSSSSKRRQTSLAPAPSRRARYSLRHAKQQFKNGCIINANDEITFISSTRTTAKELLKETRRRQRSLHFSPSPVHRSNKRFKGEAKTGYRVSTRLQRQREPITSSPEEPQDVLPPAEDFPPTSEEPLEDADEPDDQSNVVFYDEVVLCPVEDDFPEESPIAELPHSSWSLSPPTTKPQSTGSESPPIREEPCSPPPITELLTSTQSHPIARHQATGFGSPPIREEPCSKASEVQPIKEEPSTQVSESPPIREEPSSTVSEAQPIPDKEITSSSVPPPILDHNSTTVSDMQPIMEQESKAGSEIPPITEEETTNESEFQPITEQQSHSESPPITNQTSPSPNTIEHPACPLDNSFQTIKDRSPSSSEKYNTTEDSSRTHSPILEEDEDEDPETEPLRYVTVSKRGHEDTPLPGRRLSSRVAQALAEETSTAVQQVEKVQDQTSKGGNRKSSRNTPKAKNKPQREQDGLELVTEGTCQEKEDGDTEKTSNQSKTGAQDICSSDNAETLDKESLAPVVAMGTSSSNLAMATNDAAMTTSDADVAEETSSMSQGEPIGDLPEIVFKDAAVESPRKANFSDTTKGDEDVVIMKVVQEEEEEAEPRRPRRFRRPATKPMPQTSSAVKLRKGRGRKQEEDIEVIYRNKNYRPPEQKTIETIYEDPIVRKKTGEEQLVGRPMKRRVSFRNFYYPKKMNKKKASKNVKRFHRKSLEGVTVDEKLINLDRQMIGISPAKFCLPGDQMLFQFASEEASSDLVTVKEEPLELINEETHQDLDLSGVGPLDEEDTKQELFENQDKVVYSQEDLFKEQTEQPTDADSTTSITGRSGRKRRRSVTSQVKVKTEVVEEEESESQIASESDDQMTSKSKPKKSRRRSLVKQANSVSLSTDVSIEVSTNDVEASTLTELVSLSSSESATASEQDGEATQGLKKRGRRKSKKINKPGDIALESGGQSSDLDSVDLVIDAVIGGKCLVEPADQITQHVTFEEETSQAQVKTVKQGSRRRSLLLTQQSSSLEDNNERNTEASNGEEGKAASSQDTVKTKKKTSRRKSVLPPTLEETALTTEDQNSTEEESSSSSVSETLKKKGRRRSTASTTKQEAAEDISQQSCLTEEQTLEDGYSTESSVTNVVVRRRSRRKSVLLQQSNSEDNSLAIQQQGMETNQQTLEEGYSTESSVTDVVVRRRSRRKSVLLQGSSTEDCSLSIQQQGMETNQQSLEEGYSTESSVTDVVVRRSRRKSVLVQQSSSEDCSQPLKEQGMETDQSEETSATTSAVKRRSRRKSVLLQQSSSEDCSQPTKEQGTETDQSEEMSATTSVKRRSRRRSLAIQREGSSSEESVDPAQWSGSEMTCDVPPTESKSVKTRKPRRQDIIPDSTTCENAEPSMSESGDSQDSNVSSTTRKTRRQSVLLKASSENEEELHVQLSEKVSAVEKKAESLGDDSGASTVHEEVPTSMSVDQQTGEFREERKEHQSNNDINLPFCSSQESVSSQSVDGLGGLTEDESSCVSRRKRKRRKSVLLKQFTWAGESPPQKSTITEKFQTKEEDKKEQTQETLPSHPQQTSEDLENVLDSQESDDVVTFNFSVSQKEMKEGKLEEVQSDTETGVLPAKKAKKSLSCDEEEKNLTGSDQVSFKPLTDSQPQVSTIKAEIPEDILTEDIASKKQPTRRGRRQLAHCSQRRSQKTTSSEDKAQDFPAPNNEEVSKTAEAAPIELLDLSEEDFVTKEETYMDNKQSEVTIDEPKRKVRRQSARFRRSTPVKMASPKTVKMASPKTSPVKDNEMMFEEDFVTNDDTFIDNKEIESLINSIAEGTTPVGSPCKSVSPKVVDVNLEKDVKKKPIPKKAKTTKNVGKRGATRGKKKAELPKNPKVSSPQNSQPSSSISPKLNVAESDKTVKKGLSPKAAEHGLQDVCSVKKEKKVKKGGKSLSPTTNGPTTPHENGKAAAMLSPKSQNSLKKTPASKTPSAALQSPSSKGRSSKKKSPVDTKTSLSQSQKHTAVVKPPPQSPESVLSPKSRDQGRKITSLFSNLSTSSDANQSFLGAMPSFKSLVKDVVSPDTTVNSRQPAFEASKASTQTSTSHASKTNSFQHGTGSKSAGSTPFSDSGKPGHSENQTPKTSACGTDMANTFSCPGNSSVNDSAPNSAKSKSFAFAKTYSVKQHWAKRFVSTRDTYLNKFKMFAFGSPSSQSSAEEND</sequence>
<feature type="compositionally biased region" description="Basic and acidic residues" evidence="1">
    <location>
        <begin position="1886"/>
        <end position="1897"/>
    </location>
</feature>
<feature type="compositionally biased region" description="Low complexity" evidence="1">
    <location>
        <begin position="1257"/>
        <end position="1266"/>
    </location>
</feature>
<feature type="region of interest" description="Disordered" evidence="1">
    <location>
        <begin position="97"/>
        <end position="238"/>
    </location>
</feature>
<feature type="compositionally biased region" description="Low complexity" evidence="1">
    <location>
        <begin position="1400"/>
        <end position="1413"/>
    </location>
</feature>
<feature type="compositionally biased region" description="Polar residues" evidence="1">
    <location>
        <begin position="2416"/>
        <end position="2447"/>
    </location>
</feature>
<feature type="region of interest" description="Disordered" evidence="1">
    <location>
        <begin position="2154"/>
        <end position="2384"/>
    </location>
</feature>
<feature type="compositionally biased region" description="Basic residues" evidence="1">
    <location>
        <begin position="1276"/>
        <end position="1288"/>
    </location>
</feature>
<feature type="compositionally biased region" description="Basic residues" evidence="1">
    <location>
        <begin position="2089"/>
        <end position="2102"/>
    </location>
</feature>
<feature type="compositionally biased region" description="Basic residues" evidence="1">
    <location>
        <begin position="2010"/>
        <end position="2028"/>
    </location>
</feature>
<dbReference type="Proteomes" id="UP000838412">
    <property type="component" value="Chromosome 16"/>
</dbReference>
<feature type="compositionally biased region" description="Polar residues" evidence="1">
    <location>
        <begin position="2455"/>
        <end position="2470"/>
    </location>
</feature>
<feature type="compositionally biased region" description="Polar residues" evidence="1">
    <location>
        <begin position="1799"/>
        <end position="1808"/>
    </location>
</feature>
<feature type="compositionally biased region" description="Polar residues" evidence="1">
    <location>
        <begin position="213"/>
        <end position="237"/>
    </location>
</feature>
<feature type="compositionally biased region" description="Acidic residues" evidence="1">
    <location>
        <begin position="19"/>
        <end position="32"/>
    </location>
</feature>
<feature type="compositionally biased region" description="Polar residues" evidence="1">
    <location>
        <begin position="1720"/>
        <end position="1746"/>
    </location>
</feature>
<feature type="compositionally biased region" description="Polar residues" evidence="1">
    <location>
        <begin position="1489"/>
        <end position="1514"/>
    </location>
</feature>
<keyword evidence="3" id="KW-1185">Reference proteome</keyword>
<feature type="compositionally biased region" description="Low complexity" evidence="1">
    <location>
        <begin position="2212"/>
        <end position="2230"/>
    </location>
</feature>
<feature type="compositionally biased region" description="Acidic residues" evidence="1">
    <location>
        <begin position="1910"/>
        <end position="1923"/>
    </location>
</feature>
<feature type="compositionally biased region" description="Polar residues" evidence="1">
    <location>
        <begin position="839"/>
        <end position="856"/>
    </location>
</feature>
<feature type="compositionally biased region" description="Basic residues" evidence="1">
    <location>
        <begin position="1854"/>
        <end position="1864"/>
    </location>
</feature>
<feature type="compositionally biased region" description="Polar residues" evidence="1">
    <location>
        <begin position="1226"/>
        <end position="1245"/>
    </location>
</feature>
<feature type="compositionally biased region" description="Polar residues" evidence="1">
    <location>
        <begin position="888"/>
        <end position="902"/>
    </location>
</feature>
<feature type="compositionally biased region" description="Basic residues" evidence="1">
    <location>
        <begin position="1214"/>
        <end position="1224"/>
    </location>
</feature>
<dbReference type="OrthoDB" id="6163216at2759"/>
<feature type="region of interest" description="Disordered" evidence="1">
    <location>
        <begin position="1116"/>
        <end position="1245"/>
    </location>
</feature>
<feature type="region of interest" description="Disordered" evidence="1">
    <location>
        <begin position="888"/>
        <end position="908"/>
    </location>
</feature>
<feature type="region of interest" description="Disordered" evidence="1">
    <location>
        <begin position="2400"/>
        <end position="2470"/>
    </location>
</feature>
<gene>
    <name evidence="2" type="primary">PRR14L</name>
    <name evidence="2" type="ORF">BLAG_LOCUS9574</name>
</gene>
<feature type="region of interest" description="Disordered" evidence="1">
    <location>
        <begin position="413"/>
        <end position="860"/>
    </location>
</feature>
<feature type="compositionally biased region" description="Basic and acidic residues" evidence="1">
    <location>
        <begin position="1809"/>
        <end position="1819"/>
    </location>
</feature>